<dbReference type="RefSeq" id="WP_170252643.1">
    <property type="nucleotide sequence ID" value="NZ_BJYS01000030.1"/>
</dbReference>
<gene>
    <name evidence="3" type="ORF">AAE02nite_36960</name>
</gene>
<evidence type="ECO:0000259" key="2">
    <source>
        <dbReference type="Pfam" id="PF14730"/>
    </source>
</evidence>
<dbReference type="InterPro" id="IPR027823">
    <property type="entry name" value="DUF4468"/>
</dbReference>
<evidence type="ECO:0000313" key="3">
    <source>
        <dbReference type="EMBL" id="GEO06032.1"/>
    </source>
</evidence>
<comment type="caution">
    <text evidence="3">The sequence shown here is derived from an EMBL/GenBank/DDBJ whole genome shotgun (WGS) entry which is preliminary data.</text>
</comment>
<name>A0A512B250_9BACT</name>
<sequence length="177" mass="20210">MKLLLLFSLLSFNFWAQTFPVDPLSGKIYYAEEVLVKDGPQFDLYHRAKAWFAAGKNKKALQTDDLANGLLVGRNYRFVSVPDGNKAQTYRLWYTVKLEMEDDRYWYSITDFLLEGEQLPNAAGVKAHKSKVPLEALVLTKNGTDPKEKKEILNKLLEKATHKSILALIKELKASML</sequence>
<dbReference type="EMBL" id="BJYS01000030">
    <property type="protein sequence ID" value="GEO06032.1"/>
    <property type="molecule type" value="Genomic_DNA"/>
</dbReference>
<keyword evidence="4" id="KW-1185">Reference proteome</keyword>
<dbReference type="Pfam" id="PF14730">
    <property type="entry name" value="DUF4468"/>
    <property type="match status" value="1"/>
</dbReference>
<dbReference type="Proteomes" id="UP000321532">
    <property type="component" value="Unassembled WGS sequence"/>
</dbReference>
<organism evidence="3 4">
    <name type="scientific">Adhaeribacter aerolatus</name>
    <dbReference type="NCBI Taxonomy" id="670289"/>
    <lineage>
        <taxon>Bacteria</taxon>
        <taxon>Pseudomonadati</taxon>
        <taxon>Bacteroidota</taxon>
        <taxon>Cytophagia</taxon>
        <taxon>Cytophagales</taxon>
        <taxon>Hymenobacteraceae</taxon>
        <taxon>Adhaeribacter</taxon>
    </lineage>
</organism>
<feature type="domain" description="DUF4468" evidence="2">
    <location>
        <begin position="30"/>
        <end position="112"/>
    </location>
</feature>
<evidence type="ECO:0000313" key="4">
    <source>
        <dbReference type="Proteomes" id="UP000321532"/>
    </source>
</evidence>
<accession>A0A512B250</accession>
<keyword evidence="1" id="KW-0732">Signal</keyword>
<feature type="chain" id="PRO_5021957242" description="DUF4468 domain-containing protein" evidence="1">
    <location>
        <begin position="17"/>
        <end position="177"/>
    </location>
</feature>
<proteinExistence type="predicted"/>
<dbReference type="Gene3D" id="3.30.530.80">
    <property type="match status" value="1"/>
</dbReference>
<reference evidence="3 4" key="1">
    <citation type="submission" date="2019-07" db="EMBL/GenBank/DDBJ databases">
        <title>Whole genome shotgun sequence of Adhaeribacter aerolatus NBRC 106133.</title>
        <authorList>
            <person name="Hosoyama A."/>
            <person name="Uohara A."/>
            <person name="Ohji S."/>
            <person name="Ichikawa N."/>
        </authorList>
    </citation>
    <scope>NUCLEOTIDE SEQUENCE [LARGE SCALE GENOMIC DNA]</scope>
    <source>
        <strain evidence="3 4">NBRC 106133</strain>
    </source>
</reference>
<feature type="signal peptide" evidence="1">
    <location>
        <begin position="1"/>
        <end position="16"/>
    </location>
</feature>
<protein>
    <recommendedName>
        <fullName evidence="2">DUF4468 domain-containing protein</fullName>
    </recommendedName>
</protein>
<dbReference type="AlphaFoldDB" id="A0A512B250"/>
<evidence type="ECO:0000256" key="1">
    <source>
        <dbReference type="SAM" id="SignalP"/>
    </source>
</evidence>